<accession>A0A410WWU2</accession>
<dbReference type="KEGG" id="pchi:PC41400_15030"/>
<name>A0A410WWU2_9BACL</name>
<proteinExistence type="predicted"/>
<evidence type="ECO:0000313" key="2">
    <source>
        <dbReference type="Proteomes" id="UP000288943"/>
    </source>
</evidence>
<evidence type="ECO:0000313" key="1">
    <source>
        <dbReference type="EMBL" id="QAV18919.1"/>
    </source>
</evidence>
<dbReference type="EMBL" id="CP026520">
    <property type="protein sequence ID" value="QAV18919.1"/>
    <property type="molecule type" value="Genomic_DNA"/>
</dbReference>
<dbReference type="Proteomes" id="UP000288943">
    <property type="component" value="Chromosome"/>
</dbReference>
<sequence length="69" mass="7917">MDFENNRIFKDIAKTISVVQNVSLDEAECMIDAFINSIVNNQKKNKLSLLNVINNGIVRNERNSKKLNH</sequence>
<dbReference type="AlphaFoldDB" id="A0A410WWU2"/>
<protein>
    <submittedName>
        <fullName evidence="1">Uncharacterized protein</fullName>
    </submittedName>
</protein>
<gene>
    <name evidence="1" type="ORF">PC41400_15030</name>
</gene>
<reference evidence="1 2" key="1">
    <citation type="submission" date="2018-01" db="EMBL/GenBank/DDBJ databases">
        <title>The whole genome sequencing and assembly of Paenibacillus chitinolyticus KCCM 41400 strain.</title>
        <authorList>
            <person name="Kim J.-Y."/>
            <person name="Park M.-K."/>
            <person name="Lee Y.-J."/>
            <person name="Yi H."/>
            <person name="Bahn Y.-S."/>
            <person name="Kim J.F."/>
            <person name="Lee D.-W."/>
        </authorList>
    </citation>
    <scope>NUCLEOTIDE SEQUENCE [LARGE SCALE GENOMIC DNA]</scope>
    <source>
        <strain evidence="1 2">KCCM 41400</strain>
    </source>
</reference>
<organism evidence="1 2">
    <name type="scientific">Paenibacillus chitinolyticus</name>
    <dbReference type="NCBI Taxonomy" id="79263"/>
    <lineage>
        <taxon>Bacteria</taxon>
        <taxon>Bacillati</taxon>
        <taxon>Bacillota</taxon>
        <taxon>Bacilli</taxon>
        <taxon>Bacillales</taxon>
        <taxon>Paenibacillaceae</taxon>
        <taxon>Paenibacillus</taxon>
    </lineage>
</organism>